<sequence>MCAAGVCRTAGAAVADGAASNAATAAAGTRAPPSTMRRRSTRGKALMRTTLGTDAAPAVGPYRGRIARSRHRPGGGRRQRTDPKTARTARVAATISRVV</sequence>
<protein>
    <recommendedName>
        <fullName evidence="4">Secreted protein</fullName>
    </recommendedName>
</protein>
<comment type="caution">
    <text evidence="2">The sequence shown here is derived from an EMBL/GenBank/DDBJ whole genome shotgun (WGS) entry which is preliminary data.</text>
</comment>
<evidence type="ECO:0000256" key="1">
    <source>
        <dbReference type="SAM" id="MobiDB-lite"/>
    </source>
</evidence>
<accession>A0ABV5G207</accession>
<organism evidence="2 3">
    <name type="scientific">Citricoccus parietis</name>
    <dbReference type="NCBI Taxonomy" id="592307"/>
    <lineage>
        <taxon>Bacteria</taxon>
        <taxon>Bacillati</taxon>
        <taxon>Actinomycetota</taxon>
        <taxon>Actinomycetes</taxon>
        <taxon>Micrococcales</taxon>
        <taxon>Micrococcaceae</taxon>
        <taxon>Citricoccus</taxon>
    </lineage>
</organism>
<evidence type="ECO:0008006" key="4">
    <source>
        <dbReference type="Google" id="ProtNLM"/>
    </source>
</evidence>
<proteinExistence type="predicted"/>
<keyword evidence="3" id="KW-1185">Reference proteome</keyword>
<feature type="compositionally biased region" description="Basic residues" evidence="1">
    <location>
        <begin position="65"/>
        <end position="78"/>
    </location>
</feature>
<name>A0ABV5G207_9MICC</name>
<dbReference type="EMBL" id="JBHMFI010000001">
    <property type="protein sequence ID" value="MFB9072966.1"/>
    <property type="molecule type" value="Genomic_DNA"/>
</dbReference>
<evidence type="ECO:0000313" key="2">
    <source>
        <dbReference type="EMBL" id="MFB9072966.1"/>
    </source>
</evidence>
<reference evidence="2 3" key="1">
    <citation type="submission" date="2024-09" db="EMBL/GenBank/DDBJ databases">
        <authorList>
            <person name="Sun Q."/>
            <person name="Mori K."/>
        </authorList>
    </citation>
    <scope>NUCLEOTIDE SEQUENCE [LARGE SCALE GENOMIC DNA]</scope>
    <source>
        <strain evidence="2 3">CCM 7609</strain>
    </source>
</reference>
<evidence type="ECO:0000313" key="3">
    <source>
        <dbReference type="Proteomes" id="UP001589575"/>
    </source>
</evidence>
<feature type="region of interest" description="Disordered" evidence="1">
    <location>
        <begin position="17"/>
        <end position="99"/>
    </location>
</feature>
<gene>
    <name evidence="2" type="ORF">ACFFX0_17860</name>
</gene>
<dbReference type="Proteomes" id="UP001589575">
    <property type="component" value="Unassembled WGS sequence"/>
</dbReference>
<feature type="compositionally biased region" description="Low complexity" evidence="1">
    <location>
        <begin position="17"/>
        <end position="31"/>
    </location>
</feature>